<dbReference type="OrthoDB" id="292693at2759"/>
<dbReference type="PANTHER" id="PTHR12901">
    <property type="entry name" value="SPERM PROTEIN HOMOLOG"/>
    <property type="match status" value="1"/>
</dbReference>
<evidence type="ECO:0000256" key="1">
    <source>
        <dbReference type="ARBA" id="ARBA00006885"/>
    </source>
</evidence>
<dbReference type="InterPro" id="IPR044996">
    <property type="entry name" value="COQ10-like"/>
</dbReference>
<evidence type="ECO:0000256" key="2">
    <source>
        <dbReference type="ARBA" id="ARBA00011814"/>
    </source>
</evidence>
<dbReference type="GO" id="GO:0045333">
    <property type="term" value="P:cellular respiration"/>
    <property type="evidence" value="ECO:0007669"/>
    <property type="project" value="InterPro"/>
</dbReference>
<evidence type="ECO:0000313" key="5">
    <source>
        <dbReference type="Proteomes" id="UP000653454"/>
    </source>
</evidence>
<protein>
    <submittedName>
        <fullName evidence="4">(diamondback moth) hypothetical protein</fullName>
    </submittedName>
</protein>
<evidence type="ECO:0000313" key="4">
    <source>
        <dbReference type="EMBL" id="CAG9114421.1"/>
    </source>
</evidence>
<name>A0A8S4EFL6_PLUXY</name>
<accession>A0A8S4EFL6</accession>
<gene>
    <name evidence="4" type="ORF">PLXY2_LOCUS5368</name>
</gene>
<comment type="caution">
    <text evidence="4">The sequence shown here is derived from an EMBL/GenBank/DDBJ whole genome shotgun (WGS) entry which is preliminary data.</text>
</comment>
<dbReference type="AlphaFoldDB" id="A0A8S4EFL6"/>
<dbReference type="EMBL" id="CAJHNJ030000016">
    <property type="protein sequence ID" value="CAG9114421.1"/>
    <property type="molecule type" value="Genomic_DNA"/>
</dbReference>
<sequence>MFSLRTCSILSSKVFTTNCKILSFQGHVINRYKDTSLECQCHGTDQRRTFLSFPQASRKREYCGRQLVGYTMDQMYEVVSDVENYYQFVPWCKKSLVLKKTDDHLQADLIVGFPPINESYTSSVSLVKPHMVKAECTDGRLFHHLLTLWRFSPGLKREQQSCVVDFQITFEFRSAFHSHLSNLFFDQVARQMESAFIKEVGRRYGPATMPPRNLLLNNQTLKS</sequence>
<reference evidence="4" key="1">
    <citation type="submission" date="2020-11" db="EMBL/GenBank/DDBJ databases">
        <authorList>
            <person name="Whiteford S."/>
        </authorList>
    </citation>
    <scope>NUCLEOTIDE SEQUENCE</scope>
</reference>
<dbReference type="PANTHER" id="PTHR12901:SF10">
    <property type="entry name" value="COENZYME Q-BINDING PROTEIN COQ10, MITOCHONDRIAL"/>
    <property type="match status" value="1"/>
</dbReference>
<dbReference type="CDD" id="cd07813">
    <property type="entry name" value="COQ10p_like"/>
    <property type="match status" value="1"/>
</dbReference>
<dbReference type="InterPro" id="IPR023393">
    <property type="entry name" value="START-like_dom_sf"/>
</dbReference>
<comment type="function">
    <text evidence="3">Required for the function of coenzyme Q in the respiratory chain. May serve as a chaperone or may be involved in the transport of Q6 from its site of synthesis to the catalytic sites of the respiratory complexes.</text>
</comment>
<dbReference type="SUPFAM" id="SSF55961">
    <property type="entry name" value="Bet v1-like"/>
    <property type="match status" value="1"/>
</dbReference>
<dbReference type="InterPro" id="IPR005031">
    <property type="entry name" value="COQ10_START"/>
</dbReference>
<keyword evidence="5" id="KW-1185">Reference proteome</keyword>
<comment type="similarity">
    <text evidence="1">Belongs to the COQ10 family.</text>
</comment>
<evidence type="ECO:0000256" key="3">
    <source>
        <dbReference type="ARBA" id="ARBA00024947"/>
    </source>
</evidence>
<proteinExistence type="inferred from homology"/>
<dbReference type="Gene3D" id="3.30.530.20">
    <property type="match status" value="1"/>
</dbReference>
<organism evidence="4 5">
    <name type="scientific">Plutella xylostella</name>
    <name type="common">Diamondback moth</name>
    <name type="synonym">Plutella maculipennis</name>
    <dbReference type="NCBI Taxonomy" id="51655"/>
    <lineage>
        <taxon>Eukaryota</taxon>
        <taxon>Metazoa</taxon>
        <taxon>Ecdysozoa</taxon>
        <taxon>Arthropoda</taxon>
        <taxon>Hexapoda</taxon>
        <taxon>Insecta</taxon>
        <taxon>Pterygota</taxon>
        <taxon>Neoptera</taxon>
        <taxon>Endopterygota</taxon>
        <taxon>Lepidoptera</taxon>
        <taxon>Glossata</taxon>
        <taxon>Ditrysia</taxon>
        <taxon>Yponomeutoidea</taxon>
        <taxon>Plutellidae</taxon>
        <taxon>Plutella</taxon>
    </lineage>
</organism>
<dbReference type="GO" id="GO:0005739">
    <property type="term" value="C:mitochondrion"/>
    <property type="evidence" value="ECO:0007669"/>
    <property type="project" value="TreeGrafter"/>
</dbReference>
<dbReference type="Proteomes" id="UP000653454">
    <property type="component" value="Unassembled WGS sequence"/>
</dbReference>
<dbReference type="Pfam" id="PF03364">
    <property type="entry name" value="Polyketide_cyc"/>
    <property type="match status" value="1"/>
</dbReference>
<dbReference type="GO" id="GO:0048039">
    <property type="term" value="F:ubiquinone binding"/>
    <property type="evidence" value="ECO:0007669"/>
    <property type="project" value="InterPro"/>
</dbReference>
<comment type="subunit">
    <text evidence="2">Interacts with coenzyme Q.</text>
</comment>